<dbReference type="SUPFAM" id="SSF47090">
    <property type="entry name" value="PGBD-like"/>
    <property type="match status" value="1"/>
</dbReference>
<gene>
    <name evidence="4" type="ORF">DTO10_16875</name>
</gene>
<feature type="compositionally biased region" description="Basic and acidic residues" evidence="1">
    <location>
        <begin position="138"/>
        <end position="149"/>
    </location>
</feature>
<protein>
    <submittedName>
        <fullName evidence="4">Peptidase M15</fullName>
    </submittedName>
</protein>
<dbReference type="Pfam" id="PF01471">
    <property type="entry name" value="PG_binding_1"/>
    <property type="match status" value="1"/>
</dbReference>
<keyword evidence="5" id="KW-1185">Reference proteome</keyword>
<evidence type="ECO:0000313" key="4">
    <source>
        <dbReference type="EMBL" id="AXN39869.1"/>
    </source>
</evidence>
<dbReference type="Gene3D" id="3.30.1380.10">
    <property type="match status" value="1"/>
</dbReference>
<evidence type="ECO:0000256" key="1">
    <source>
        <dbReference type="SAM" id="MobiDB-lite"/>
    </source>
</evidence>
<dbReference type="InterPro" id="IPR002477">
    <property type="entry name" value="Peptidoglycan-bd-like"/>
</dbReference>
<evidence type="ECO:0000259" key="3">
    <source>
        <dbReference type="Pfam" id="PF13539"/>
    </source>
</evidence>
<evidence type="ECO:0000313" key="5">
    <source>
        <dbReference type="Proteomes" id="UP000260457"/>
    </source>
</evidence>
<dbReference type="SUPFAM" id="SSF55166">
    <property type="entry name" value="Hedgehog/DD-peptidase"/>
    <property type="match status" value="1"/>
</dbReference>
<dbReference type="InterPro" id="IPR039561">
    <property type="entry name" value="Peptidase_M15C"/>
</dbReference>
<dbReference type="InterPro" id="IPR036366">
    <property type="entry name" value="PGBDSf"/>
</dbReference>
<feature type="region of interest" description="Disordered" evidence="1">
    <location>
        <begin position="138"/>
        <end position="157"/>
    </location>
</feature>
<name>A0ABN5N9K4_9BACI</name>
<feature type="domain" description="Peptidoglycan binding-like" evidence="2">
    <location>
        <begin position="188"/>
        <end position="230"/>
    </location>
</feature>
<sequence>MANLDGLHPIVREATEKLIEVCKEKDIDIIIAQAYRSIAEQNALFAKGRTTAGPKVTNARGGTSYHNYGLAIDYCLKVDGKAIWTVNKDWRTVAEEAKKIGFEWGGEWKTFIDYPHLQMTFGLSIKDLQAGKRPVIKEETPEPAKEGAVKESVTPKPTPTKVVTVPFPGKPVKLRSEGKNVERVQRAVGIAEKKVDGIYGKDTEKAVKAYQKRKGLKADGIVGAKTWAVMF</sequence>
<dbReference type="RefSeq" id="WP_116821590.1">
    <property type="nucleotide sequence ID" value="NZ_CP030926.1"/>
</dbReference>
<feature type="domain" description="Peptidase M15C" evidence="3">
    <location>
        <begin position="59"/>
        <end position="119"/>
    </location>
</feature>
<accession>A0ABN5N9K4</accession>
<reference evidence="4 5" key="1">
    <citation type="submission" date="2018-07" db="EMBL/GenBank/DDBJ databases">
        <title>The molecular basis for the intramolecular migration of carboxyl group in the catabolism of para-hydroxybenzoate via gentisate.</title>
        <authorList>
            <person name="Zhao H."/>
            <person name="Xu Y."/>
            <person name="Lin S."/>
            <person name="Spain J.C."/>
            <person name="Zhou N.-Y."/>
        </authorList>
    </citation>
    <scope>NUCLEOTIDE SEQUENCE [LARGE SCALE GENOMIC DNA]</scope>
    <source>
        <strain evidence="4 5">PHB-7a</strain>
    </source>
</reference>
<proteinExistence type="predicted"/>
<dbReference type="EMBL" id="CP030926">
    <property type="protein sequence ID" value="AXN39869.1"/>
    <property type="molecule type" value="Genomic_DNA"/>
</dbReference>
<dbReference type="Gene3D" id="1.10.101.10">
    <property type="entry name" value="PGBD-like superfamily/PGBD"/>
    <property type="match status" value="1"/>
</dbReference>
<dbReference type="CDD" id="cd14845">
    <property type="entry name" value="L-Ala-D-Glu_peptidase_like"/>
    <property type="match status" value="1"/>
</dbReference>
<dbReference type="Pfam" id="PF13539">
    <property type="entry name" value="Peptidase_M15_4"/>
    <property type="match status" value="1"/>
</dbReference>
<organism evidence="4 5">
    <name type="scientific">Peribacillus butanolivorans</name>
    <dbReference type="NCBI Taxonomy" id="421767"/>
    <lineage>
        <taxon>Bacteria</taxon>
        <taxon>Bacillati</taxon>
        <taxon>Bacillota</taxon>
        <taxon>Bacilli</taxon>
        <taxon>Bacillales</taxon>
        <taxon>Bacillaceae</taxon>
        <taxon>Peribacillus</taxon>
    </lineage>
</organism>
<dbReference type="InterPro" id="IPR009045">
    <property type="entry name" value="Zn_M74/Hedgehog-like"/>
</dbReference>
<dbReference type="Proteomes" id="UP000260457">
    <property type="component" value="Chromosome"/>
</dbReference>
<evidence type="ECO:0000259" key="2">
    <source>
        <dbReference type="Pfam" id="PF01471"/>
    </source>
</evidence>
<dbReference type="InterPro" id="IPR036365">
    <property type="entry name" value="PGBD-like_sf"/>
</dbReference>